<sequence length="386" mass="42510">VRRGGPADAGRLRSHRPRGDRGPRRRPGRAARPGGELPVGVRGVQRRHAGRTPDGAAHLAAAQRLGQRSVPRVRQAVGLQCLLADRHRHLLHRGGVRVRRSQRAARERVHLLRGHRGRGQRPRNVQRVRRRGVRAGQHPPGRAGGRNAGGAGRRRVPSVDGQRQRRQRGPLHGVPHPAAGAGRDVPGGRDRRARLSGRAGAERVRVRLPRGGGRHAGPREQPERADAGGSAPGLHRRADLRARRRPHAERLPLRDERDAEPRRRGHVHQRALPPGVRCRRVAAGAAERRAGGGVRPHHGAHLRPRRRRRVHRGQGRSDDGVQQRAHRRDARVQLRVPRARRERAGAPRRGSRAAAGQQPGRARPDDLRLGVPADPQRAAAERGPAV</sequence>
<name>A0A6J4KSK9_9BACT</name>
<feature type="compositionally biased region" description="Gly residues" evidence="1">
    <location>
        <begin position="142"/>
        <end position="151"/>
    </location>
</feature>
<feature type="region of interest" description="Disordered" evidence="1">
    <location>
        <begin position="115"/>
        <end position="386"/>
    </location>
</feature>
<accession>A0A6J4KSK9</accession>
<feature type="compositionally biased region" description="Basic residues" evidence="1">
    <location>
        <begin position="295"/>
        <end position="314"/>
    </location>
</feature>
<feature type="compositionally biased region" description="Basic and acidic residues" evidence="1">
    <location>
        <begin position="248"/>
        <end position="262"/>
    </location>
</feature>
<feature type="compositionally biased region" description="Basic and acidic residues" evidence="1">
    <location>
        <begin position="217"/>
        <end position="226"/>
    </location>
</feature>
<gene>
    <name evidence="2" type="ORF">AVDCRST_MAG89-1196</name>
</gene>
<evidence type="ECO:0000313" key="2">
    <source>
        <dbReference type="EMBL" id="CAA9312292.1"/>
    </source>
</evidence>
<evidence type="ECO:0000256" key="1">
    <source>
        <dbReference type="SAM" id="MobiDB-lite"/>
    </source>
</evidence>
<feature type="non-terminal residue" evidence="2">
    <location>
        <position position="386"/>
    </location>
</feature>
<reference evidence="2" key="1">
    <citation type="submission" date="2020-02" db="EMBL/GenBank/DDBJ databases">
        <authorList>
            <person name="Meier V. D."/>
        </authorList>
    </citation>
    <scope>NUCLEOTIDE SEQUENCE</scope>
    <source>
        <strain evidence="2">AVDCRST_MAG89</strain>
    </source>
</reference>
<proteinExistence type="predicted"/>
<feature type="compositionally biased region" description="Low complexity" evidence="1">
    <location>
        <begin position="352"/>
        <end position="361"/>
    </location>
</feature>
<feature type="non-terminal residue" evidence="2">
    <location>
        <position position="1"/>
    </location>
</feature>
<dbReference type="EMBL" id="CADCTV010000266">
    <property type="protein sequence ID" value="CAA9312292.1"/>
    <property type="molecule type" value="Genomic_DNA"/>
</dbReference>
<dbReference type="AlphaFoldDB" id="A0A6J4KSK9"/>
<feature type="region of interest" description="Disordered" evidence="1">
    <location>
        <begin position="1"/>
        <end position="41"/>
    </location>
</feature>
<feature type="compositionally biased region" description="Basic residues" evidence="1">
    <location>
        <begin position="115"/>
        <end position="133"/>
    </location>
</feature>
<protein>
    <submittedName>
        <fullName evidence="2">Uncharacterized protein</fullName>
    </submittedName>
</protein>
<organism evidence="2">
    <name type="scientific">uncultured Gemmatimonadota bacterium</name>
    <dbReference type="NCBI Taxonomy" id="203437"/>
    <lineage>
        <taxon>Bacteria</taxon>
        <taxon>Pseudomonadati</taxon>
        <taxon>Gemmatimonadota</taxon>
        <taxon>environmental samples</taxon>
    </lineage>
</organism>